<keyword evidence="8" id="KW-1185">Reference proteome</keyword>
<dbReference type="InterPro" id="IPR002528">
    <property type="entry name" value="MATE_fam"/>
</dbReference>
<feature type="transmembrane region" description="Helical" evidence="6">
    <location>
        <begin position="24"/>
        <end position="48"/>
    </location>
</feature>
<evidence type="ECO:0000256" key="6">
    <source>
        <dbReference type="SAM" id="Phobius"/>
    </source>
</evidence>
<feature type="transmembrane region" description="Helical" evidence="6">
    <location>
        <begin position="392"/>
        <end position="412"/>
    </location>
</feature>
<proteinExistence type="inferred from homology"/>
<feature type="transmembrane region" description="Helical" evidence="6">
    <location>
        <begin position="143"/>
        <end position="167"/>
    </location>
</feature>
<keyword evidence="3 6" id="KW-0812">Transmembrane</keyword>
<evidence type="ECO:0000256" key="3">
    <source>
        <dbReference type="ARBA" id="ARBA00022692"/>
    </source>
</evidence>
<comment type="subcellular location">
    <subcellularLocation>
        <location evidence="1">Membrane</location>
        <topology evidence="1">Multi-pass membrane protein</topology>
    </subcellularLocation>
</comment>
<gene>
    <name evidence="7" type="ordered locus">Q7A_2249</name>
</gene>
<dbReference type="HOGENOM" id="CLU_012893_16_0_6"/>
<reference evidence="7 8" key="2">
    <citation type="journal article" date="2013" name="Int. J. Syst. Evol. Microbiol.">
        <title>Methylophaga nitratireducenticrescens sp. nov. and Methylophaga frappieri sp. nov., isolated from the biofilm of the methanol-fed denitrification system treating the seawater at the Montreal Biodome.</title>
        <authorList>
            <person name="Villeneuve C."/>
            <person name="Martineau C."/>
            <person name="Mauffrey F."/>
            <person name="Villemur R."/>
        </authorList>
    </citation>
    <scope>NUCLEOTIDE SEQUENCE [LARGE SCALE GENOMIC DNA]</scope>
    <source>
        <strain evidence="7 8">JAM1</strain>
    </source>
</reference>
<feature type="transmembrane region" description="Helical" evidence="6">
    <location>
        <begin position="76"/>
        <end position="97"/>
    </location>
</feature>
<dbReference type="GO" id="GO:0042910">
    <property type="term" value="F:xenobiotic transmembrane transporter activity"/>
    <property type="evidence" value="ECO:0007669"/>
    <property type="project" value="InterPro"/>
</dbReference>
<feature type="transmembrane region" description="Helical" evidence="6">
    <location>
        <begin position="293"/>
        <end position="315"/>
    </location>
</feature>
<evidence type="ECO:0000256" key="5">
    <source>
        <dbReference type="ARBA" id="ARBA00023136"/>
    </source>
</evidence>
<dbReference type="InterPro" id="IPR044644">
    <property type="entry name" value="DinF-like"/>
</dbReference>
<evidence type="ECO:0000313" key="8">
    <source>
        <dbReference type="Proteomes" id="UP000009144"/>
    </source>
</evidence>
<dbReference type="EMBL" id="CP003390">
    <property type="protein sequence ID" value="AFI85059.1"/>
    <property type="molecule type" value="Genomic_DNA"/>
</dbReference>
<dbReference type="Proteomes" id="UP000009144">
    <property type="component" value="Chromosome"/>
</dbReference>
<feature type="transmembrane region" description="Helical" evidence="6">
    <location>
        <begin position="173"/>
        <end position="197"/>
    </location>
</feature>
<name>I1XKZ0_METNJ</name>
<dbReference type="KEGG" id="mej:Q7A_2249"/>
<evidence type="ECO:0000256" key="2">
    <source>
        <dbReference type="ARBA" id="ARBA00010199"/>
    </source>
</evidence>
<dbReference type="GO" id="GO:0005886">
    <property type="term" value="C:plasma membrane"/>
    <property type="evidence" value="ECO:0007669"/>
    <property type="project" value="TreeGrafter"/>
</dbReference>
<organism evidence="7 8">
    <name type="scientific">Methylophaga nitratireducenticrescens</name>
    <dbReference type="NCBI Taxonomy" id="754476"/>
    <lineage>
        <taxon>Bacteria</taxon>
        <taxon>Pseudomonadati</taxon>
        <taxon>Pseudomonadota</taxon>
        <taxon>Gammaproteobacteria</taxon>
        <taxon>Thiotrichales</taxon>
        <taxon>Piscirickettsiaceae</taxon>
        <taxon>Methylophaga</taxon>
    </lineage>
</organism>
<dbReference type="Pfam" id="PF01554">
    <property type="entry name" value="MatE"/>
    <property type="match status" value="2"/>
</dbReference>
<evidence type="ECO:0000256" key="4">
    <source>
        <dbReference type="ARBA" id="ARBA00022989"/>
    </source>
</evidence>
<dbReference type="PANTHER" id="PTHR42893:SF46">
    <property type="entry name" value="PROTEIN DETOXIFICATION 44, CHLOROPLASTIC"/>
    <property type="match status" value="1"/>
</dbReference>
<dbReference type="PATRIC" id="fig|754476.3.peg.2222"/>
<dbReference type="STRING" id="754476.Q7A_2249"/>
<feature type="transmembrane region" description="Helical" evidence="6">
    <location>
        <begin position="250"/>
        <end position="272"/>
    </location>
</feature>
<dbReference type="CDD" id="cd13136">
    <property type="entry name" value="MATE_DinF_like"/>
    <property type="match status" value="1"/>
</dbReference>
<keyword evidence="4 6" id="KW-1133">Transmembrane helix</keyword>
<dbReference type="AlphaFoldDB" id="I1XKZ0"/>
<feature type="transmembrane region" description="Helical" evidence="6">
    <location>
        <begin position="335"/>
        <end position="357"/>
    </location>
</feature>
<sequence>MIIANISTPLLGMVDTAMVGHLSAAHYLGAVAIGSMIFTFVFWGFGFLRMATTGLTSQAYGENSTAKMQAVLMQSIWLALIIALLLLLLQMPIRAMALHLVDSSGDVEHFAAIYFDIRIWSAPATLINYAILGWLIGREASKAALLMVLVINITNILLDGLFVMGLGMDVDGVALASVIAEYTGLIMGLVLLNHYGLSKSGIRLSLSKKVLQQSQHGLTVHGNVMIRTFLLISCFALFTTQGARQGDTVLAANSVLLNFITLMAFVLDGFANATEALTGKAIGRKSPSMLRKALSLTAFWSVLMAALFSLTYLLLGEWIIRLLTGIDAVIDYADIHLIWVIIAPLIAVWSYLLDGLFVGATRSREMRNTMLFSALCCYLPAFYLLQPFGNHGLWAALLIFLAARGLSQSLYIGGIMRLADPN</sequence>
<feature type="transmembrane region" description="Helical" evidence="6">
    <location>
        <begin position="117"/>
        <end position="136"/>
    </location>
</feature>
<feature type="transmembrane region" description="Helical" evidence="6">
    <location>
        <begin position="369"/>
        <end position="386"/>
    </location>
</feature>
<reference evidence="7 8" key="1">
    <citation type="journal article" date="2012" name="J. Bacteriol.">
        <title>Complete genome sequences of Methylophaga sp. strain JAM1 and Methylophaga sp. strain JAM7.</title>
        <authorList>
            <person name="Villeneuve C."/>
            <person name="Martineau C."/>
            <person name="Mauffrey F."/>
            <person name="Villemur R."/>
        </authorList>
    </citation>
    <scope>NUCLEOTIDE SEQUENCE [LARGE SCALE GENOMIC DNA]</scope>
    <source>
        <strain evidence="7 8">JAM1</strain>
    </source>
</reference>
<comment type="similarity">
    <text evidence="2">Belongs to the multi antimicrobial extrusion (MATE) (TC 2.A.66.1) family.</text>
</comment>
<dbReference type="NCBIfam" id="TIGR00797">
    <property type="entry name" value="matE"/>
    <property type="match status" value="1"/>
</dbReference>
<protein>
    <submittedName>
        <fullName evidence="7">MATE efflux protein</fullName>
    </submittedName>
</protein>
<dbReference type="OrthoDB" id="9789527at2"/>
<accession>I1XKZ0</accession>
<feature type="transmembrane region" description="Helical" evidence="6">
    <location>
        <begin position="218"/>
        <end position="238"/>
    </location>
</feature>
<dbReference type="eggNOG" id="COG0534">
    <property type="taxonomic scope" value="Bacteria"/>
</dbReference>
<dbReference type="PANTHER" id="PTHR42893">
    <property type="entry name" value="PROTEIN DETOXIFICATION 44, CHLOROPLASTIC-RELATED"/>
    <property type="match status" value="1"/>
</dbReference>
<evidence type="ECO:0000313" key="7">
    <source>
        <dbReference type="EMBL" id="AFI85059.1"/>
    </source>
</evidence>
<evidence type="ECO:0000256" key="1">
    <source>
        <dbReference type="ARBA" id="ARBA00004141"/>
    </source>
</evidence>
<keyword evidence="5 6" id="KW-0472">Membrane</keyword>
<dbReference type="GO" id="GO:0015297">
    <property type="term" value="F:antiporter activity"/>
    <property type="evidence" value="ECO:0007669"/>
    <property type="project" value="InterPro"/>
</dbReference>